<protein>
    <recommendedName>
        <fullName evidence="2">Choline/carnitine acyltransferase domain-containing protein</fullName>
    </recommendedName>
</protein>
<feature type="domain" description="Choline/carnitine acyltransferase" evidence="2">
    <location>
        <begin position="2"/>
        <end position="46"/>
    </location>
</feature>
<dbReference type="PhylomeDB" id="A7T7I9"/>
<accession>A7T7I9</accession>
<dbReference type="SUPFAM" id="SSF52777">
    <property type="entry name" value="CoA-dependent acyltransferases"/>
    <property type="match status" value="1"/>
</dbReference>
<evidence type="ECO:0000259" key="2">
    <source>
        <dbReference type="Pfam" id="PF00755"/>
    </source>
</evidence>
<reference evidence="3 4" key="1">
    <citation type="journal article" date="2007" name="Science">
        <title>Sea anemone genome reveals ancestral eumetazoan gene repertoire and genomic organization.</title>
        <authorList>
            <person name="Putnam N.H."/>
            <person name="Srivastava M."/>
            <person name="Hellsten U."/>
            <person name="Dirks B."/>
            <person name="Chapman J."/>
            <person name="Salamov A."/>
            <person name="Terry A."/>
            <person name="Shapiro H."/>
            <person name="Lindquist E."/>
            <person name="Kapitonov V.V."/>
            <person name="Jurka J."/>
            <person name="Genikhovich G."/>
            <person name="Grigoriev I.V."/>
            <person name="Lucas S.M."/>
            <person name="Steele R.E."/>
            <person name="Finnerty J.R."/>
            <person name="Technau U."/>
            <person name="Martindale M.Q."/>
            <person name="Rokhsar D.S."/>
        </authorList>
    </citation>
    <scope>NUCLEOTIDE SEQUENCE [LARGE SCALE GENOMIC DNA]</scope>
    <source>
        <strain evidence="4">CH2 X CH6</strain>
    </source>
</reference>
<dbReference type="Proteomes" id="UP000001593">
    <property type="component" value="Unassembled WGS sequence"/>
</dbReference>
<dbReference type="AlphaFoldDB" id="A7T7I9"/>
<dbReference type="OMA" id="HITFHIS"/>
<evidence type="ECO:0000313" key="4">
    <source>
        <dbReference type="Proteomes" id="UP000001593"/>
    </source>
</evidence>
<comment type="similarity">
    <text evidence="1">Belongs to the carnitine/choline acetyltransferase family.</text>
</comment>
<evidence type="ECO:0000256" key="1">
    <source>
        <dbReference type="ARBA" id="ARBA00005232"/>
    </source>
</evidence>
<dbReference type="HOGENOM" id="CLU_199283_0_0_1"/>
<dbReference type="Pfam" id="PF00755">
    <property type="entry name" value="Carn_acyltransf"/>
    <property type="match status" value="1"/>
</dbReference>
<dbReference type="InParanoid" id="A7T7I9"/>
<dbReference type="PANTHER" id="PTHR22589">
    <property type="entry name" value="CARNITINE O-ACYLTRANSFERASE"/>
    <property type="match status" value="1"/>
</dbReference>
<proteinExistence type="inferred from homology"/>
<feature type="non-terminal residue" evidence="3">
    <location>
        <position position="1"/>
    </location>
</feature>
<name>A7T7I9_NEMVE</name>
<dbReference type="InterPro" id="IPR023213">
    <property type="entry name" value="CAT-like_dom_sf"/>
</dbReference>
<gene>
    <name evidence="3" type="ORF">NEMVEDRAFT_v1g8322</name>
</gene>
<dbReference type="eggNOG" id="KOG3716">
    <property type="taxonomic scope" value="Eukaryota"/>
</dbReference>
<dbReference type="PANTHER" id="PTHR22589:SF112">
    <property type="entry name" value="CHOLINE_CARNITINE ACYLTRANSFERASE DOMAIN-CONTAINING PROTEIN"/>
    <property type="match status" value="1"/>
</dbReference>
<organism evidence="3 4">
    <name type="scientific">Nematostella vectensis</name>
    <name type="common">Starlet sea anemone</name>
    <dbReference type="NCBI Taxonomy" id="45351"/>
    <lineage>
        <taxon>Eukaryota</taxon>
        <taxon>Metazoa</taxon>
        <taxon>Cnidaria</taxon>
        <taxon>Anthozoa</taxon>
        <taxon>Hexacorallia</taxon>
        <taxon>Actiniaria</taxon>
        <taxon>Edwardsiidae</taxon>
        <taxon>Nematostella</taxon>
    </lineage>
</organism>
<dbReference type="InterPro" id="IPR039551">
    <property type="entry name" value="Cho/carn_acyl_trans"/>
</dbReference>
<dbReference type="Gene3D" id="3.30.559.10">
    <property type="entry name" value="Chloramphenicol acetyltransferase-like domain"/>
    <property type="match status" value="1"/>
</dbReference>
<dbReference type="EMBL" id="DS472100">
    <property type="protein sequence ID" value="EDO28060.1"/>
    <property type="molecule type" value="Genomic_DNA"/>
</dbReference>
<evidence type="ECO:0000313" key="3">
    <source>
        <dbReference type="EMBL" id="EDO28060.1"/>
    </source>
</evidence>
<dbReference type="STRING" id="45351.A7T7I9"/>
<dbReference type="GO" id="GO:0016746">
    <property type="term" value="F:acyltransferase activity"/>
    <property type="evidence" value="ECO:0007669"/>
    <property type="project" value="InterPro"/>
</dbReference>
<keyword evidence="4" id="KW-1185">Reference proteome</keyword>
<sequence length="57" mass="6306">GGGFGPVADDGYGVSYMVPDENRIFFHVSSKISSNKTNSERFVKNLYSSLAELKELF</sequence>
<dbReference type="InterPro" id="IPR000542">
    <property type="entry name" value="Carn_acyl_trans"/>
</dbReference>
<feature type="non-terminal residue" evidence="3">
    <location>
        <position position="57"/>
    </location>
</feature>